<dbReference type="PROSITE" id="PS51837">
    <property type="entry name" value="LITAF"/>
    <property type="match status" value="1"/>
</dbReference>
<dbReference type="InterPro" id="IPR037519">
    <property type="entry name" value="LITAF_fam"/>
</dbReference>
<dbReference type="EMBL" id="CAJJDM010000092">
    <property type="protein sequence ID" value="CAD8091690.1"/>
    <property type="molecule type" value="Genomic_DNA"/>
</dbReference>
<organism evidence="7 8">
    <name type="scientific">Paramecium primaurelia</name>
    <dbReference type="NCBI Taxonomy" id="5886"/>
    <lineage>
        <taxon>Eukaryota</taxon>
        <taxon>Sar</taxon>
        <taxon>Alveolata</taxon>
        <taxon>Ciliophora</taxon>
        <taxon>Intramacronucleata</taxon>
        <taxon>Oligohymenophorea</taxon>
        <taxon>Peniculida</taxon>
        <taxon>Parameciidae</taxon>
        <taxon>Paramecium</taxon>
    </lineage>
</organism>
<evidence type="ECO:0000256" key="1">
    <source>
        <dbReference type="ARBA" id="ARBA00004170"/>
    </source>
</evidence>
<evidence type="ECO:0000256" key="3">
    <source>
        <dbReference type="ARBA" id="ARBA00022723"/>
    </source>
</evidence>
<accession>A0A8S1NGK8</accession>
<keyword evidence="3" id="KW-0479">Metal-binding</keyword>
<keyword evidence="8" id="KW-1185">Reference proteome</keyword>
<dbReference type="InterPro" id="IPR006629">
    <property type="entry name" value="LITAF"/>
</dbReference>
<proteinExistence type="inferred from homology"/>
<dbReference type="AlphaFoldDB" id="A0A8S1NGK8"/>
<dbReference type="OMA" id="EITPTPY"/>
<evidence type="ECO:0000313" key="7">
    <source>
        <dbReference type="EMBL" id="CAD8091690.1"/>
    </source>
</evidence>
<reference evidence="7" key="1">
    <citation type="submission" date="2021-01" db="EMBL/GenBank/DDBJ databases">
        <authorList>
            <consortium name="Genoscope - CEA"/>
            <person name="William W."/>
        </authorList>
    </citation>
    <scope>NUCLEOTIDE SEQUENCE</scope>
</reference>
<evidence type="ECO:0000256" key="5">
    <source>
        <dbReference type="ARBA" id="ARBA00023136"/>
    </source>
</evidence>
<comment type="caution">
    <text evidence="7">The sequence shown here is derived from an EMBL/GenBank/DDBJ whole genome shotgun (WGS) entry which is preliminary data.</text>
</comment>
<feature type="domain" description="LITAF" evidence="6">
    <location>
        <begin position="73"/>
        <end position="157"/>
    </location>
</feature>
<dbReference type="GO" id="GO:0008270">
    <property type="term" value="F:zinc ion binding"/>
    <property type="evidence" value="ECO:0007669"/>
    <property type="project" value="TreeGrafter"/>
</dbReference>
<keyword evidence="4" id="KW-0862">Zinc</keyword>
<dbReference type="SMART" id="SM00714">
    <property type="entry name" value="LITAF"/>
    <property type="match status" value="1"/>
</dbReference>
<evidence type="ECO:0000256" key="2">
    <source>
        <dbReference type="ARBA" id="ARBA00005975"/>
    </source>
</evidence>
<comment type="subcellular location">
    <subcellularLocation>
        <location evidence="1">Membrane</location>
        <topology evidence="1">Peripheral membrane protein</topology>
    </subcellularLocation>
</comment>
<keyword evidence="5" id="KW-0472">Membrane</keyword>
<name>A0A8S1NGK8_PARPR</name>
<dbReference type="Proteomes" id="UP000688137">
    <property type="component" value="Unassembled WGS sequence"/>
</dbReference>
<dbReference type="GO" id="GO:0016020">
    <property type="term" value="C:membrane"/>
    <property type="evidence" value="ECO:0007669"/>
    <property type="project" value="UniProtKB-SubCell"/>
</dbReference>
<evidence type="ECO:0000256" key="4">
    <source>
        <dbReference type="ARBA" id="ARBA00022833"/>
    </source>
</evidence>
<dbReference type="Pfam" id="PF10601">
    <property type="entry name" value="zf-LITAF-like"/>
    <property type="match status" value="1"/>
</dbReference>
<evidence type="ECO:0000313" key="8">
    <source>
        <dbReference type="Proteomes" id="UP000688137"/>
    </source>
</evidence>
<sequence length="160" mass="18074">MQNNQHVRLAQEITPTPYEVPTSQVVYPQLPNSNMQIGQPIQPIVPTQPFVRQIPLQQQQFPQFQQQQLVTYNPTAISQVQHVYSKYPHMITCAQCQRQVQTQVNYEVGNGAYAIGALLAAVGLWLGCCLIPCFVQDCKDAVHFCPACQAKIGKKRFLFD</sequence>
<protein>
    <recommendedName>
        <fullName evidence="6">LITAF domain-containing protein</fullName>
    </recommendedName>
</protein>
<comment type="similarity">
    <text evidence="2">Belongs to the CDIP1/LITAF family.</text>
</comment>
<evidence type="ECO:0000259" key="6">
    <source>
        <dbReference type="PROSITE" id="PS51837"/>
    </source>
</evidence>
<dbReference type="PANTHER" id="PTHR23292:SF6">
    <property type="entry name" value="FI16602P1-RELATED"/>
    <property type="match status" value="1"/>
</dbReference>
<dbReference type="PANTHER" id="PTHR23292">
    <property type="entry name" value="LIPOPOLYSACCHARIDE-INDUCED TUMOR NECROSIS FACTOR-ALPHA FACTOR"/>
    <property type="match status" value="1"/>
</dbReference>
<gene>
    <name evidence="7" type="ORF">PPRIM_AZ9-3.1.T0890012</name>
</gene>